<proteinExistence type="predicted"/>
<keyword evidence="2" id="KW-1185">Reference proteome</keyword>
<accession>A0A7C9PP03</accession>
<dbReference type="RefSeq" id="WP_163474006.1">
    <property type="nucleotide sequence ID" value="NZ_JAAGWZ010000003.1"/>
</dbReference>
<sequence length="118" mass="12575">MTTPHHPHHDAEQHVCTGVMCDVATPGHALSIIQQRVATATASKWRDAVVDSVSADGWVQLTTIDDRETVWVWNHRDLSSVLGAGEPVALHAVYHVLAIGGTWVNVASLAPAAATQLA</sequence>
<name>A0A7C9PP03_9MICO</name>
<evidence type="ECO:0000313" key="2">
    <source>
        <dbReference type="Proteomes" id="UP000479756"/>
    </source>
</evidence>
<dbReference type="AlphaFoldDB" id="A0A7C9PP03"/>
<reference evidence="1 2" key="1">
    <citation type="journal article" date="2014" name="Int. J. Syst. Evol. Microbiol.">
        <title>Description of Galbitalea soli gen. nov., sp. nov., and Frondihabitans sucicola sp. nov.</title>
        <authorList>
            <person name="Kim S.J."/>
            <person name="Lim J.M."/>
            <person name="Ahn J.H."/>
            <person name="Weon H.Y."/>
            <person name="Hamada M."/>
            <person name="Suzuki K."/>
            <person name="Ahn T.Y."/>
            <person name="Kwon S.W."/>
        </authorList>
    </citation>
    <scope>NUCLEOTIDE SEQUENCE [LARGE SCALE GENOMIC DNA]</scope>
    <source>
        <strain evidence="1 2">NBRC 108727</strain>
    </source>
</reference>
<gene>
    <name evidence="1" type="ORF">G3T37_11330</name>
</gene>
<comment type="caution">
    <text evidence="1">The sequence shown here is derived from an EMBL/GenBank/DDBJ whole genome shotgun (WGS) entry which is preliminary data.</text>
</comment>
<dbReference type="Proteomes" id="UP000479756">
    <property type="component" value="Unassembled WGS sequence"/>
</dbReference>
<dbReference type="EMBL" id="JAAGWZ010000003">
    <property type="protein sequence ID" value="NEM91947.1"/>
    <property type="molecule type" value="Genomic_DNA"/>
</dbReference>
<protein>
    <submittedName>
        <fullName evidence="1">Uncharacterized protein</fullName>
    </submittedName>
</protein>
<evidence type="ECO:0000313" key="1">
    <source>
        <dbReference type="EMBL" id="NEM91947.1"/>
    </source>
</evidence>
<organism evidence="1 2">
    <name type="scientific">Galbitalea soli</name>
    <dbReference type="NCBI Taxonomy" id="1268042"/>
    <lineage>
        <taxon>Bacteria</taxon>
        <taxon>Bacillati</taxon>
        <taxon>Actinomycetota</taxon>
        <taxon>Actinomycetes</taxon>
        <taxon>Micrococcales</taxon>
        <taxon>Microbacteriaceae</taxon>
        <taxon>Galbitalea</taxon>
    </lineage>
</organism>